<protein>
    <submittedName>
        <fullName evidence="2">Uncharacterized protein</fullName>
    </submittedName>
</protein>
<evidence type="ECO:0000256" key="1">
    <source>
        <dbReference type="SAM" id="MobiDB-lite"/>
    </source>
</evidence>
<dbReference type="HOGENOM" id="CLU_2944776_0_0_1"/>
<dbReference type="AlphaFoldDB" id="U5D1P5"/>
<dbReference type="Gramene" id="ERN19516">
    <property type="protein sequence ID" value="ERN19516"/>
    <property type="gene ID" value="AMTR_s00062p00031130"/>
</dbReference>
<evidence type="ECO:0000313" key="2">
    <source>
        <dbReference type="EMBL" id="ERN19516.1"/>
    </source>
</evidence>
<evidence type="ECO:0000313" key="3">
    <source>
        <dbReference type="Proteomes" id="UP000017836"/>
    </source>
</evidence>
<gene>
    <name evidence="2" type="ORF">AMTR_s00062p00031130</name>
</gene>
<feature type="region of interest" description="Disordered" evidence="1">
    <location>
        <begin position="34"/>
        <end position="60"/>
    </location>
</feature>
<sequence>MGEEWQWLVGGRGWVEGQERMAFRLVVPEGDSAEALGREEKSSLSDGGQTTGCVPCGEGG</sequence>
<accession>U5D1P5</accession>
<organism evidence="2 3">
    <name type="scientific">Amborella trichopoda</name>
    <dbReference type="NCBI Taxonomy" id="13333"/>
    <lineage>
        <taxon>Eukaryota</taxon>
        <taxon>Viridiplantae</taxon>
        <taxon>Streptophyta</taxon>
        <taxon>Embryophyta</taxon>
        <taxon>Tracheophyta</taxon>
        <taxon>Spermatophyta</taxon>
        <taxon>Magnoliopsida</taxon>
        <taxon>Amborellales</taxon>
        <taxon>Amborellaceae</taxon>
        <taxon>Amborella</taxon>
    </lineage>
</organism>
<proteinExistence type="predicted"/>
<reference evidence="3" key="1">
    <citation type="journal article" date="2013" name="Science">
        <title>The Amborella genome and the evolution of flowering plants.</title>
        <authorList>
            <consortium name="Amborella Genome Project"/>
        </authorList>
    </citation>
    <scope>NUCLEOTIDE SEQUENCE [LARGE SCALE GENOMIC DNA]</scope>
</reference>
<name>U5D1P5_AMBTC</name>
<keyword evidence="3" id="KW-1185">Reference proteome</keyword>
<dbReference type="EMBL" id="KI392068">
    <property type="protein sequence ID" value="ERN19516.1"/>
    <property type="molecule type" value="Genomic_DNA"/>
</dbReference>
<dbReference type="Proteomes" id="UP000017836">
    <property type="component" value="Unassembled WGS sequence"/>
</dbReference>